<accession>A0A9P0TRU7</accession>
<keyword evidence="1" id="KW-1133">Transmembrane helix</keyword>
<keyword evidence="3" id="KW-1185">Reference proteome</keyword>
<feature type="transmembrane region" description="Helical" evidence="1">
    <location>
        <begin position="6"/>
        <end position="31"/>
    </location>
</feature>
<comment type="caution">
    <text evidence="2">The sequence shown here is derived from an EMBL/GenBank/DDBJ whole genome shotgun (WGS) entry which is preliminary data.</text>
</comment>
<dbReference type="AlphaFoldDB" id="A0A9P0TRU7"/>
<name>A0A9P0TRU7_PIEBR</name>
<sequence length="78" mass="9319">MKAFNYWWVVMSMSALFIYLCNNVIVSVAFWSQSEDGERCRFIFLQIDIISSHYSLKVNCNRKWNPKEPNINYINVTM</sequence>
<protein>
    <submittedName>
        <fullName evidence="2">Uncharacterized protein</fullName>
    </submittedName>
</protein>
<evidence type="ECO:0000256" key="1">
    <source>
        <dbReference type="SAM" id="Phobius"/>
    </source>
</evidence>
<proteinExistence type="predicted"/>
<evidence type="ECO:0000313" key="3">
    <source>
        <dbReference type="Proteomes" id="UP001152562"/>
    </source>
</evidence>
<dbReference type="EMBL" id="CALOZG010000075">
    <property type="protein sequence ID" value="CAH4036645.1"/>
    <property type="molecule type" value="Genomic_DNA"/>
</dbReference>
<gene>
    <name evidence="2" type="ORF">PIBRA_LOCUS12417</name>
</gene>
<keyword evidence="1" id="KW-0812">Transmembrane</keyword>
<reference evidence="2" key="1">
    <citation type="submission" date="2022-05" db="EMBL/GenBank/DDBJ databases">
        <authorList>
            <person name="Okamura Y."/>
        </authorList>
    </citation>
    <scope>NUCLEOTIDE SEQUENCE</scope>
</reference>
<keyword evidence="1" id="KW-0472">Membrane</keyword>
<dbReference type="Proteomes" id="UP001152562">
    <property type="component" value="Unassembled WGS sequence"/>
</dbReference>
<organism evidence="2 3">
    <name type="scientific">Pieris brassicae</name>
    <name type="common">White butterfly</name>
    <name type="synonym">Large white butterfly</name>
    <dbReference type="NCBI Taxonomy" id="7116"/>
    <lineage>
        <taxon>Eukaryota</taxon>
        <taxon>Metazoa</taxon>
        <taxon>Ecdysozoa</taxon>
        <taxon>Arthropoda</taxon>
        <taxon>Hexapoda</taxon>
        <taxon>Insecta</taxon>
        <taxon>Pterygota</taxon>
        <taxon>Neoptera</taxon>
        <taxon>Endopterygota</taxon>
        <taxon>Lepidoptera</taxon>
        <taxon>Glossata</taxon>
        <taxon>Ditrysia</taxon>
        <taxon>Papilionoidea</taxon>
        <taxon>Pieridae</taxon>
        <taxon>Pierinae</taxon>
        <taxon>Pieris</taxon>
    </lineage>
</organism>
<evidence type="ECO:0000313" key="2">
    <source>
        <dbReference type="EMBL" id="CAH4036645.1"/>
    </source>
</evidence>